<protein>
    <recommendedName>
        <fullName evidence="3">Lipocalin-like domain-containing protein</fullName>
    </recommendedName>
</protein>
<proteinExistence type="predicted"/>
<accession>A0A1I5J8R5</accession>
<dbReference type="AlphaFoldDB" id="A0A1I5J8R5"/>
<reference evidence="1 2" key="1">
    <citation type="submission" date="2016-10" db="EMBL/GenBank/DDBJ databases">
        <authorList>
            <person name="de Groot N.N."/>
        </authorList>
    </citation>
    <scope>NUCLEOTIDE SEQUENCE [LARGE SCALE GENOMIC DNA]</scope>
    <source>
        <strain evidence="1 2">DSM 15893</strain>
    </source>
</reference>
<evidence type="ECO:0000313" key="1">
    <source>
        <dbReference type="EMBL" id="SFO69264.1"/>
    </source>
</evidence>
<sequence>MKGLIPLMICAAVSGCASTDNTQQQLASSNLQYIDIKEKILGSWQCTTVSSSSQKTAFNADITYLSDGGLDTQAISIIQNPKPMDAYSFNVSAHGKWKLEDGKLVENNIDFDVKANNDMSKPLVPILRKGLMRTKSSEWDISWLSQSAFTKSNESSVTTRCQKIASKIL</sequence>
<dbReference type="GeneID" id="35873613"/>
<organism evidence="1 2">
    <name type="scientific">Enterovibrio norvegicus DSM 15893</name>
    <dbReference type="NCBI Taxonomy" id="1121869"/>
    <lineage>
        <taxon>Bacteria</taxon>
        <taxon>Pseudomonadati</taxon>
        <taxon>Pseudomonadota</taxon>
        <taxon>Gammaproteobacteria</taxon>
        <taxon>Vibrionales</taxon>
        <taxon>Vibrionaceae</taxon>
        <taxon>Enterovibrio</taxon>
    </lineage>
</organism>
<evidence type="ECO:0000313" key="2">
    <source>
        <dbReference type="Proteomes" id="UP000182692"/>
    </source>
</evidence>
<dbReference type="EMBL" id="FOWR01000001">
    <property type="protein sequence ID" value="SFO69264.1"/>
    <property type="molecule type" value="Genomic_DNA"/>
</dbReference>
<name>A0A1I5J8R5_9GAMM</name>
<dbReference type="PROSITE" id="PS51257">
    <property type="entry name" value="PROKAR_LIPOPROTEIN"/>
    <property type="match status" value="1"/>
</dbReference>
<dbReference type="Proteomes" id="UP000182692">
    <property type="component" value="Unassembled WGS sequence"/>
</dbReference>
<gene>
    <name evidence="1" type="ORF">SAMN03084138_00046</name>
</gene>
<dbReference type="RefSeq" id="WP_244275868.1">
    <property type="nucleotide sequence ID" value="NZ_FOWR01000001.1"/>
</dbReference>
<evidence type="ECO:0008006" key="3">
    <source>
        <dbReference type="Google" id="ProtNLM"/>
    </source>
</evidence>